<comment type="similarity">
    <text evidence="2">Belongs to the class-III pyridine nucleotide-disulfide oxidoreductase family.</text>
</comment>
<dbReference type="InterPro" id="IPR023753">
    <property type="entry name" value="FAD/NAD-binding_dom"/>
</dbReference>
<dbReference type="RefSeq" id="WP_159446286.1">
    <property type="nucleotide sequence ID" value="NZ_FWWT01000016.1"/>
</dbReference>
<evidence type="ECO:0000256" key="6">
    <source>
        <dbReference type="ARBA" id="ARBA00023284"/>
    </source>
</evidence>
<dbReference type="InterPro" id="IPR001763">
    <property type="entry name" value="Rhodanese-like_dom"/>
</dbReference>
<dbReference type="Pfam" id="PF00581">
    <property type="entry name" value="Rhodanese"/>
    <property type="match status" value="1"/>
</dbReference>
<dbReference type="Gene3D" id="3.40.250.10">
    <property type="entry name" value="Rhodanese-like domain"/>
    <property type="match status" value="1"/>
</dbReference>
<dbReference type="SMART" id="SM00450">
    <property type="entry name" value="RHOD"/>
    <property type="match status" value="1"/>
</dbReference>
<dbReference type="AlphaFoldDB" id="A0A1W1V6W3"/>
<dbReference type="Pfam" id="PF02852">
    <property type="entry name" value="Pyr_redox_dim"/>
    <property type="match status" value="1"/>
</dbReference>
<dbReference type="InterPro" id="IPR036873">
    <property type="entry name" value="Rhodanese-like_dom_sf"/>
</dbReference>
<dbReference type="EMBL" id="FWWT01000016">
    <property type="protein sequence ID" value="SMB89157.1"/>
    <property type="molecule type" value="Genomic_DNA"/>
</dbReference>
<keyword evidence="4" id="KW-0274">FAD</keyword>
<evidence type="ECO:0000259" key="7">
    <source>
        <dbReference type="PROSITE" id="PS50206"/>
    </source>
</evidence>
<dbReference type="OrthoDB" id="9802028at2"/>
<dbReference type="CDD" id="cd00158">
    <property type="entry name" value="RHOD"/>
    <property type="match status" value="1"/>
</dbReference>
<keyword evidence="9" id="KW-1185">Reference proteome</keyword>
<name>A0A1W1V6W3_DESTI</name>
<dbReference type="PRINTS" id="PR00368">
    <property type="entry name" value="FADPNR"/>
</dbReference>
<dbReference type="PROSITE" id="PS50206">
    <property type="entry name" value="RHODANESE_3"/>
    <property type="match status" value="1"/>
</dbReference>
<dbReference type="PRINTS" id="PR00411">
    <property type="entry name" value="PNDRDTASEI"/>
</dbReference>
<evidence type="ECO:0000256" key="1">
    <source>
        <dbReference type="ARBA" id="ARBA00001974"/>
    </source>
</evidence>
<dbReference type="SUPFAM" id="SSF55424">
    <property type="entry name" value="FAD/NAD-linked reductases, dimerisation (C-terminal) domain"/>
    <property type="match status" value="1"/>
</dbReference>
<dbReference type="InterPro" id="IPR050260">
    <property type="entry name" value="FAD-bd_OxRdtase"/>
</dbReference>
<sequence>MEELKIVVIGGVAVGPKAAARAKRCNSNAKVTLIERGTYLSYGACGLPYYIGGAVGEMEDLMTTAYGTLRDQKYFSEVKDINVMPGHEATKIDRANKKVIVKELATGEVKEIPYDKLVLATGAKPVTPKMPGVEGKGVFKLTTPQDGLAIKDYCLKNDVDNVIVMGAGLIGLEFAENIVNWGPSVTIVEMQDRVLPGLLDKEMSISFRKYLESEDMVIHTDAKINEVVLDEEGKVKGVETEKGFVEGQLLLVSIGVRPNLELAEEAGLEVDRSIIVNEYMQTSDPDIYAGGDCVASVNRVTGQNAYVPLGSTANKHGRIIGTNITGGKEKFPGIVGTGIAKVFDWSVARTGLSQPQAESLGYDTISVVVAGHDKPFFYPGSSNVLIKLIADKNTRKVLGAQLIGPGDINGRINQLVVAISLGCTASEVANFDYAYAPPFSEAVDVIIHAGNVLNNLIDGTMNKISFEEAEPKLNAEGTVFLDVRTELERQRLPVPGENIIHIPFDNFRDRMNEIPKDKEIICCCDTGTRANEVQMVLKRNGYNDAKLLEAGVWFWPWN</sequence>
<accession>A0A1W1V6W3</accession>
<dbReference type="InterPro" id="IPR016156">
    <property type="entry name" value="FAD/NAD-linked_Rdtase_dimer_sf"/>
</dbReference>
<keyword evidence="3" id="KW-0285">Flavoprotein</keyword>
<dbReference type="GO" id="GO:0016491">
    <property type="term" value="F:oxidoreductase activity"/>
    <property type="evidence" value="ECO:0007669"/>
    <property type="project" value="UniProtKB-KW"/>
</dbReference>
<dbReference type="Gene3D" id="3.50.50.60">
    <property type="entry name" value="FAD/NAD(P)-binding domain"/>
    <property type="match status" value="2"/>
</dbReference>
<dbReference type="SUPFAM" id="SSF52821">
    <property type="entry name" value="Rhodanese/Cell cycle control phosphatase"/>
    <property type="match status" value="1"/>
</dbReference>
<comment type="cofactor">
    <cofactor evidence="1">
        <name>FAD</name>
        <dbReference type="ChEBI" id="CHEBI:57692"/>
    </cofactor>
</comment>
<evidence type="ECO:0000256" key="2">
    <source>
        <dbReference type="ARBA" id="ARBA00009130"/>
    </source>
</evidence>
<evidence type="ECO:0000313" key="8">
    <source>
        <dbReference type="EMBL" id="SMB89157.1"/>
    </source>
</evidence>
<keyword evidence="6" id="KW-0676">Redox-active center</keyword>
<dbReference type="InterPro" id="IPR036188">
    <property type="entry name" value="FAD/NAD-bd_sf"/>
</dbReference>
<dbReference type="PANTHER" id="PTHR43429">
    <property type="entry name" value="PYRIDINE NUCLEOTIDE-DISULFIDE OXIDOREDUCTASE DOMAIN-CONTAINING"/>
    <property type="match status" value="1"/>
</dbReference>
<dbReference type="Proteomes" id="UP000192731">
    <property type="component" value="Unassembled WGS sequence"/>
</dbReference>
<reference evidence="8 9" key="1">
    <citation type="submission" date="2017-04" db="EMBL/GenBank/DDBJ databases">
        <authorList>
            <person name="Afonso C.L."/>
            <person name="Miller P.J."/>
            <person name="Scott M.A."/>
            <person name="Spackman E."/>
            <person name="Goraichik I."/>
            <person name="Dimitrov K.M."/>
            <person name="Suarez D.L."/>
            <person name="Swayne D.E."/>
        </authorList>
    </citation>
    <scope>NUCLEOTIDE SEQUENCE [LARGE SCALE GENOMIC DNA]</scope>
    <source>
        <strain evidence="8 9">DSM 11270</strain>
    </source>
</reference>
<evidence type="ECO:0000313" key="9">
    <source>
        <dbReference type="Proteomes" id="UP000192731"/>
    </source>
</evidence>
<dbReference type="Pfam" id="PF07992">
    <property type="entry name" value="Pyr_redox_2"/>
    <property type="match status" value="1"/>
</dbReference>
<evidence type="ECO:0000256" key="5">
    <source>
        <dbReference type="ARBA" id="ARBA00023002"/>
    </source>
</evidence>
<dbReference type="PANTHER" id="PTHR43429:SF1">
    <property type="entry name" value="NAD(P)H SULFUR OXIDOREDUCTASE (COA-DEPENDENT)"/>
    <property type="match status" value="1"/>
</dbReference>
<dbReference type="STRING" id="656914.SAMN00017405_0578"/>
<evidence type="ECO:0000256" key="4">
    <source>
        <dbReference type="ARBA" id="ARBA00022827"/>
    </source>
</evidence>
<evidence type="ECO:0000256" key="3">
    <source>
        <dbReference type="ARBA" id="ARBA00022630"/>
    </source>
</evidence>
<proteinExistence type="inferred from homology"/>
<gene>
    <name evidence="8" type="ORF">SAMN00017405_0578</name>
</gene>
<keyword evidence="5" id="KW-0560">Oxidoreductase</keyword>
<dbReference type="SUPFAM" id="SSF51905">
    <property type="entry name" value="FAD/NAD(P)-binding domain"/>
    <property type="match status" value="2"/>
</dbReference>
<protein>
    <submittedName>
        <fullName evidence="8">NADPH-dependent 2,4-dienoyl-CoA reductase, sulfur reductase</fullName>
    </submittedName>
</protein>
<feature type="domain" description="Rhodanese" evidence="7">
    <location>
        <begin position="474"/>
        <end position="556"/>
    </location>
</feature>
<organism evidence="8 9">
    <name type="scientific">Desulfonispora thiosulfatigenes DSM 11270</name>
    <dbReference type="NCBI Taxonomy" id="656914"/>
    <lineage>
        <taxon>Bacteria</taxon>
        <taxon>Bacillati</taxon>
        <taxon>Bacillota</taxon>
        <taxon>Clostridia</taxon>
        <taxon>Eubacteriales</taxon>
        <taxon>Peptococcaceae</taxon>
        <taxon>Desulfonispora</taxon>
    </lineage>
</organism>
<dbReference type="InterPro" id="IPR004099">
    <property type="entry name" value="Pyr_nucl-diS_OxRdtase_dimer"/>
</dbReference>